<keyword evidence="3" id="KW-1185">Reference proteome</keyword>
<evidence type="ECO:0000256" key="1">
    <source>
        <dbReference type="PROSITE-ProRule" id="PRU00742"/>
    </source>
</evidence>
<protein>
    <submittedName>
        <fullName evidence="2">Arginase family protein</fullName>
    </submittedName>
</protein>
<dbReference type="GO" id="GO:0046872">
    <property type="term" value="F:metal ion binding"/>
    <property type="evidence" value="ECO:0007669"/>
    <property type="project" value="InterPro"/>
</dbReference>
<dbReference type="RefSeq" id="WP_193736206.1">
    <property type="nucleotide sequence ID" value="NZ_CP063304.1"/>
</dbReference>
<proteinExistence type="inferred from homology"/>
<dbReference type="Pfam" id="PF00491">
    <property type="entry name" value="Arginase"/>
    <property type="match status" value="1"/>
</dbReference>
<accession>A0A7M2RHS6</accession>
<dbReference type="InterPro" id="IPR023696">
    <property type="entry name" value="Ureohydrolase_dom_sf"/>
</dbReference>
<dbReference type="Gene3D" id="3.40.800.10">
    <property type="entry name" value="Ureohydrolase domain"/>
    <property type="match status" value="1"/>
</dbReference>
<dbReference type="KEGG" id="bliq:INP51_02655"/>
<comment type="similarity">
    <text evidence="1">Belongs to the arginase family.</text>
</comment>
<reference evidence="2 3" key="1">
    <citation type="submission" date="2020-10" db="EMBL/GenBank/DDBJ databases">
        <title>Blautia liquoris sp.nov., isolated from the mud in a fermentation cellar used for the production of Chinese strong-flavoured liquor.</title>
        <authorList>
            <person name="Lu L."/>
        </authorList>
    </citation>
    <scope>NUCLEOTIDE SEQUENCE [LARGE SCALE GENOMIC DNA]</scope>
    <source>
        <strain evidence="2 3">LZLJ-3</strain>
    </source>
</reference>
<dbReference type="InterPro" id="IPR006035">
    <property type="entry name" value="Ureohydrolase"/>
</dbReference>
<sequence>MKSENLVFNFRHSYSEKLKEEKDLTWVECSDIQECVRYCSARAKKQLKKKIDQFDISGIHFIDSGDYHYMTKFITDRITEPFSLVLIDHHTDMQKPIVKGFTSCGNWAWGVLEENLHLVQLILIGQDQRFIDELDLSNADNKEKVLVISEEQLGHGNAKDIFAGIQKGIPLYLSIDKDVLSKKEALTNWDQGNMSVSYLKQLIRFFFFKWDVIGIDLGGEVPNAFIKAEFDKERRINGRLNQELYSYIIECSERRRPPVL</sequence>
<name>A0A7M2RHS6_9FIRM</name>
<dbReference type="GO" id="GO:0016813">
    <property type="term" value="F:hydrolase activity, acting on carbon-nitrogen (but not peptide) bonds, in linear amidines"/>
    <property type="evidence" value="ECO:0007669"/>
    <property type="project" value="UniProtKB-ARBA"/>
</dbReference>
<dbReference type="PROSITE" id="PS51409">
    <property type="entry name" value="ARGINASE_2"/>
    <property type="match status" value="1"/>
</dbReference>
<dbReference type="Proteomes" id="UP000593601">
    <property type="component" value="Chromosome"/>
</dbReference>
<evidence type="ECO:0000313" key="3">
    <source>
        <dbReference type="Proteomes" id="UP000593601"/>
    </source>
</evidence>
<organism evidence="2 3">
    <name type="scientific">Blautia liquoris</name>
    <dbReference type="NCBI Taxonomy" id="2779518"/>
    <lineage>
        <taxon>Bacteria</taxon>
        <taxon>Bacillati</taxon>
        <taxon>Bacillota</taxon>
        <taxon>Clostridia</taxon>
        <taxon>Lachnospirales</taxon>
        <taxon>Lachnospiraceae</taxon>
        <taxon>Blautia</taxon>
    </lineage>
</organism>
<dbReference type="SUPFAM" id="SSF52768">
    <property type="entry name" value="Arginase/deacetylase"/>
    <property type="match status" value="1"/>
</dbReference>
<dbReference type="AlphaFoldDB" id="A0A7M2RHS6"/>
<gene>
    <name evidence="2" type="ORF">INP51_02655</name>
</gene>
<evidence type="ECO:0000313" key="2">
    <source>
        <dbReference type="EMBL" id="QOV19886.1"/>
    </source>
</evidence>
<dbReference type="EMBL" id="CP063304">
    <property type="protein sequence ID" value="QOV19886.1"/>
    <property type="molecule type" value="Genomic_DNA"/>
</dbReference>